<feature type="compositionally biased region" description="Polar residues" evidence="1">
    <location>
        <begin position="49"/>
        <end position="79"/>
    </location>
</feature>
<comment type="caution">
    <text evidence="2">The sequence shown here is derived from an EMBL/GenBank/DDBJ whole genome shotgun (WGS) entry which is preliminary data.</text>
</comment>
<name>A0A699IM06_TANCI</name>
<protein>
    <submittedName>
        <fullName evidence="2">Uncharacterized protein</fullName>
    </submittedName>
</protein>
<evidence type="ECO:0000256" key="1">
    <source>
        <dbReference type="SAM" id="MobiDB-lite"/>
    </source>
</evidence>
<dbReference type="AlphaFoldDB" id="A0A699IM06"/>
<dbReference type="EMBL" id="BKCJ010301648">
    <property type="protein sequence ID" value="GEZ62105.1"/>
    <property type="molecule type" value="Genomic_DNA"/>
</dbReference>
<proteinExistence type="predicted"/>
<organism evidence="2">
    <name type="scientific">Tanacetum cinerariifolium</name>
    <name type="common">Dalmatian daisy</name>
    <name type="synonym">Chrysanthemum cinerariifolium</name>
    <dbReference type="NCBI Taxonomy" id="118510"/>
    <lineage>
        <taxon>Eukaryota</taxon>
        <taxon>Viridiplantae</taxon>
        <taxon>Streptophyta</taxon>
        <taxon>Embryophyta</taxon>
        <taxon>Tracheophyta</taxon>
        <taxon>Spermatophyta</taxon>
        <taxon>Magnoliopsida</taxon>
        <taxon>eudicotyledons</taxon>
        <taxon>Gunneridae</taxon>
        <taxon>Pentapetalae</taxon>
        <taxon>asterids</taxon>
        <taxon>campanulids</taxon>
        <taxon>Asterales</taxon>
        <taxon>Asteraceae</taxon>
        <taxon>Asteroideae</taxon>
        <taxon>Anthemideae</taxon>
        <taxon>Anthemidinae</taxon>
        <taxon>Tanacetum</taxon>
    </lineage>
</organism>
<feature type="region of interest" description="Disordered" evidence="1">
    <location>
        <begin position="264"/>
        <end position="286"/>
    </location>
</feature>
<feature type="compositionally biased region" description="Polar residues" evidence="1">
    <location>
        <begin position="106"/>
        <end position="136"/>
    </location>
</feature>
<evidence type="ECO:0000313" key="2">
    <source>
        <dbReference type="EMBL" id="GEZ62105.1"/>
    </source>
</evidence>
<feature type="region of interest" description="Disordered" evidence="1">
    <location>
        <begin position="102"/>
        <end position="137"/>
    </location>
</feature>
<sequence>MTRSTTKKLTEPLDEPEREFRRLRRAAWRQQQNESLAIAGINLFDDEASSSNNTRVKPSVPSKTLQEHSLPSTAGSQNPIALPAEQTGRIFNSPIAGINLFDDEASSSNNTRVKPSVPSKTLQEHSLPSTAGSQNPIALPAEQTGRIFNSRDILLIQGMCTFQGLRSEDPLRHIRHYLSIVDNIQADEATRDTLRLRFFYFSHKGKMAEWLNKIPPTQITTWDQLLAWETRPVRSLSFQFSYEEEDWNRIEEYVHYQDDLWDEPSPPMDISSISGNDDVPPWGNSR</sequence>
<accession>A0A699IM06</accession>
<reference evidence="2" key="1">
    <citation type="journal article" date="2019" name="Sci. Rep.">
        <title>Draft genome of Tanacetum cinerariifolium, the natural source of mosquito coil.</title>
        <authorList>
            <person name="Yamashiro T."/>
            <person name="Shiraishi A."/>
            <person name="Satake H."/>
            <person name="Nakayama K."/>
        </authorList>
    </citation>
    <scope>NUCLEOTIDE SEQUENCE</scope>
</reference>
<feature type="region of interest" description="Disordered" evidence="1">
    <location>
        <begin position="48"/>
        <end position="80"/>
    </location>
</feature>
<gene>
    <name evidence="2" type="ORF">Tci_534078</name>
</gene>